<organism evidence="7 8">
    <name type="scientific">Penstemon smallii</name>
    <dbReference type="NCBI Taxonomy" id="265156"/>
    <lineage>
        <taxon>Eukaryota</taxon>
        <taxon>Viridiplantae</taxon>
        <taxon>Streptophyta</taxon>
        <taxon>Embryophyta</taxon>
        <taxon>Tracheophyta</taxon>
        <taxon>Spermatophyta</taxon>
        <taxon>Magnoliopsida</taxon>
        <taxon>eudicotyledons</taxon>
        <taxon>Gunneridae</taxon>
        <taxon>Pentapetalae</taxon>
        <taxon>asterids</taxon>
        <taxon>lamiids</taxon>
        <taxon>Lamiales</taxon>
        <taxon>Plantaginaceae</taxon>
        <taxon>Cheloneae</taxon>
        <taxon>Penstemon</taxon>
    </lineage>
</organism>
<protein>
    <recommendedName>
        <fullName evidence="6">RING-type domain-containing protein</fullName>
    </recommendedName>
</protein>
<dbReference type="PIRSF" id="PIRSF036836">
    <property type="entry name" value="RNase_bind_SBP1"/>
    <property type="match status" value="1"/>
</dbReference>
<reference evidence="7 8" key="1">
    <citation type="submission" date="2024-12" db="EMBL/GenBank/DDBJ databases">
        <title>The unique morphological basis and parallel evolutionary history of personate flowers in Penstemon.</title>
        <authorList>
            <person name="Depatie T.H."/>
            <person name="Wessinger C.A."/>
        </authorList>
    </citation>
    <scope>NUCLEOTIDE SEQUENCE [LARGE SCALE GENOMIC DNA]</scope>
    <source>
        <strain evidence="7">WTNN_2</strain>
        <tissue evidence="7">Leaf</tissue>
    </source>
</reference>
<accession>A0ABD3RQ35</accession>
<dbReference type="InterPro" id="IPR013083">
    <property type="entry name" value="Znf_RING/FYVE/PHD"/>
</dbReference>
<keyword evidence="3" id="KW-0862">Zinc</keyword>
<dbReference type="AlphaFoldDB" id="A0ABD3RQ35"/>
<comment type="caution">
    <text evidence="7">The sequence shown here is derived from an EMBL/GenBank/DDBJ whole genome shotgun (WGS) entry which is preliminary data.</text>
</comment>
<dbReference type="FunFam" id="1.10.1170.10:FF:000002">
    <property type="entry name" value="Baculoviral IAP repeat containing 7"/>
    <property type="match status" value="1"/>
</dbReference>
<keyword evidence="2 4" id="KW-0863">Zinc-finger</keyword>
<sequence length="265" mass="30895">MAIQAQLCNSENLGFALENACGFNNFSFVHQQQQQQQLMQFDQFQNSSVHKKQRFLQDNSNSSYEQQSSMAFYQSISDQIEKQTMEIDRFITLQNERLRLALQEQRKQQTTLFLNKYEAKTQFLLKQKEDEIAKATNRKQELEQYLKRIESEIQKWQRVAKENESMVESLNSTIERLKETALLSGNGADDAESCCENKEERIENYIMRQSTRKNNKMICKCCNVRGSCVIMLPCRHLSSCKDCEAFLDSCPVCRMVKKGSIEALI</sequence>
<dbReference type="EMBL" id="JBJXBP010000008">
    <property type="protein sequence ID" value="KAL3814011.1"/>
    <property type="molecule type" value="Genomic_DNA"/>
</dbReference>
<keyword evidence="8" id="KW-1185">Reference proteome</keyword>
<feature type="domain" description="RING-type" evidence="6">
    <location>
        <begin position="219"/>
        <end position="254"/>
    </location>
</feature>
<evidence type="ECO:0000256" key="5">
    <source>
        <dbReference type="SAM" id="Coils"/>
    </source>
</evidence>
<evidence type="ECO:0000313" key="7">
    <source>
        <dbReference type="EMBL" id="KAL3814011.1"/>
    </source>
</evidence>
<evidence type="ECO:0000256" key="2">
    <source>
        <dbReference type="ARBA" id="ARBA00022771"/>
    </source>
</evidence>
<evidence type="ECO:0000256" key="1">
    <source>
        <dbReference type="ARBA" id="ARBA00022723"/>
    </source>
</evidence>
<keyword evidence="1" id="KW-0479">Metal-binding</keyword>
<proteinExistence type="predicted"/>
<dbReference type="Proteomes" id="UP001634393">
    <property type="component" value="Unassembled WGS sequence"/>
</dbReference>
<dbReference type="GO" id="GO:0008270">
    <property type="term" value="F:zinc ion binding"/>
    <property type="evidence" value="ECO:0007669"/>
    <property type="project" value="UniProtKB-KW"/>
</dbReference>
<dbReference type="PROSITE" id="PS50089">
    <property type="entry name" value="ZF_RING_2"/>
    <property type="match status" value="1"/>
</dbReference>
<dbReference type="PANTHER" id="PTHR42647:SF22">
    <property type="entry name" value="BOI-RELATED E3 UBIQUITIN-PROTEIN LIGASE 2-RELATED"/>
    <property type="match status" value="1"/>
</dbReference>
<dbReference type="Pfam" id="PF13920">
    <property type="entry name" value="zf-C3HC4_3"/>
    <property type="match status" value="1"/>
</dbReference>
<name>A0ABD3RQ35_9LAMI</name>
<evidence type="ECO:0000313" key="8">
    <source>
        <dbReference type="Proteomes" id="UP001634393"/>
    </source>
</evidence>
<gene>
    <name evidence="7" type="ORF">ACJIZ3_015279</name>
</gene>
<evidence type="ECO:0000256" key="4">
    <source>
        <dbReference type="PROSITE-ProRule" id="PRU00175"/>
    </source>
</evidence>
<evidence type="ECO:0000259" key="6">
    <source>
        <dbReference type="PROSITE" id="PS50089"/>
    </source>
</evidence>
<feature type="coiled-coil region" evidence="5">
    <location>
        <begin position="125"/>
        <end position="180"/>
    </location>
</feature>
<dbReference type="Gene3D" id="3.30.40.10">
    <property type="entry name" value="Zinc/RING finger domain, C3HC4 (zinc finger)"/>
    <property type="match status" value="1"/>
</dbReference>
<evidence type="ECO:0000256" key="3">
    <source>
        <dbReference type="ARBA" id="ARBA00022833"/>
    </source>
</evidence>
<dbReference type="InterPro" id="IPR001841">
    <property type="entry name" value="Znf_RING"/>
</dbReference>
<dbReference type="PANTHER" id="PTHR42647">
    <property type="entry name" value="SBP (S-RIBONUCLEASE BINDING PROTEIN) FAMILY PROTEIN"/>
    <property type="match status" value="1"/>
</dbReference>
<keyword evidence="5" id="KW-0175">Coiled coil</keyword>